<proteinExistence type="predicted"/>
<dbReference type="AlphaFoldDB" id="X0SWN6"/>
<protein>
    <submittedName>
        <fullName evidence="1">Uncharacterized protein</fullName>
    </submittedName>
</protein>
<organism evidence="1">
    <name type="scientific">marine sediment metagenome</name>
    <dbReference type="NCBI Taxonomy" id="412755"/>
    <lineage>
        <taxon>unclassified sequences</taxon>
        <taxon>metagenomes</taxon>
        <taxon>ecological metagenomes</taxon>
    </lineage>
</organism>
<gene>
    <name evidence="1" type="ORF">S01H1_13976</name>
</gene>
<name>X0SWN6_9ZZZZ</name>
<reference evidence="1" key="1">
    <citation type="journal article" date="2014" name="Front. Microbiol.">
        <title>High frequency of phylogenetically diverse reductive dehalogenase-homologous genes in deep subseafloor sedimentary metagenomes.</title>
        <authorList>
            <person name="Kawai M."/>
            <person name="Futagami T."/>
            <person name="Toyoda A."/>
            <person name="Takaki Y."/>
            <person name="Nishi S."/>
            <person name="Hori S."/>
            <person name="Arai W."/>
            <person name="Tsubouchi T."/>
            <person name="Morono Y."/>
            <person name="Uchiyama I."/>
            <person name="Ito T."/>
            <person name="Fujiyama A."/>
            <person name="Inagaki F."/>
            <person name="Takami H."/>
        </authorList>
    </citation>
    <scope>NUCLEOTIDE SEQUENCE</scope>
    <source>
        <strain evidence="1">Expedition CK06-06</strain>
    </source>
</reference>
<feature type="non-terminal residue" evidence="1">
    <location>
        <position position="33"/>
    </location>
</feature>
<evidence type="ECO:0000313" key="1">
    <source>
        <dbReference type="EMBL" id="GAF80337.1"/>
    </source>
</evidence>
<sequence>MSATRESKVPKKPNQYISQKDEADGILYYTLSG</sequence>
<accession>X0SWN6</accession>
<dbReference type="EMBL" id="BARS01007241">
    <property type="protein sequence ID" value="GAF80337.1"/>
    <property type="molecule type" value="Genomic_DNA"/>
</dbReference>
<comment type="caution">
    <text evidence="1">The sequence shown here is derived from an EMBL/GenBank/DDBJ whole genome shotgun (WGS) entry which is preliminary data.</text>
</comment>